<dbReference type="eggNOG" id="COG1181">
    <property type="taxonomic scope" value="Bacteria"/>
</dbReference>
<evidence type="ECO:0000313" key="19">
    <source>
        <dbReference type="Proteomes" id="UP000014155"/>
    </source>
</evidence>
<feature type="binding site" evidence="15">
    <location>
        <position position="311"/>
    </location>
    <ligand>
        <name>Mg(2+)</name>
        <dbReference type="ChEBI" id="CHEBI:18420"/>
        <label>2</label>
    </ligand>
</feature>
<sequence length="349" mass="38638">MLKKKIAVIFGGCSPEYEVSLNSAVSVVENLNGDLYEVVLVGITKEGNWFRYFGGTEDIKNDTWHLDKDCRPVVFSPDRNSSALIEFCENRFVTTQIDVVFPVLHGKNGEDGTVQGLLELAGIPFVGCDTLSSSLCMDKDIAHKIAQTAGVRVPPSITAMKYAGIEEIIKKTETLRYPLFVKPARAGSSFGITRAGKQEELYEAVREAFKHDSKIVIEEGIEGFEVGCAILGNDELIIGEVDEIELQQGFFDYNEKYTLASSKIHMPARIDLRTAERIRETALKLYKALCCKGFARVDMFLTPAGNIVFNEINTIPGFTAHSRYPKMLGGIGMSFGEILDRLISLAQKD</sequence>
<dbReference type="PROSITE" id="PS00843">
    <property type="entry name" value="DALA_DALA_LIGASE_1"/>
    <property type="match status" value="1"/>
</dbReference>
<evidence type="ECO:0000256" key="7">
    <source>
        <dbReference type="ARBA" id="ARBA00022842"/>
    </source>
</evidence>
<dbReference type="SUPFAM" id="SSF52440">
    <property type="entry name" value="PreATP-grasp domain"/>
    <property type="match status" value="1"/>
</dbReference>
<dbReference type="Gene3D" id="3.30.470.20">
    <property type="entry name" value="ATP-grasp fold, B domain"/>
    <property type="match status" value="1"/>
</dbReference>
<evidence type="ECO:0000256" key="4">
    <source>
        <dbReference type="ARBA" id="ARBA00022723"/>
    </source>
</evidence>
<name>S0FLY3_RUMCE</name>
<dbReference type="PANTHER" id="PTHR23132">
    <property type="entry name" value="D-ALANINE--D-ALANINE LIGASE"/>
    <property type="match status" value="1"/>
</dbReference>
<dbReference type="RefSeq" id="WP_004624126.1">
    <property type="nucleotide sequence ID" value="NZ_AORV01000021.1"/>
</dbReference>
<dbReference type="GO" id="GO:0046872">
    <property type="term" value="F:metal ion binding"/>
    <property type="evidence" value="ECO:0007669"/>
    <property type="project" value="UniProtKB-KW"/>
</dbReference>
<evidence type="ECO:0000256" key="15">
    <source>
        <dbReference type="PIRSR" id="PIRSR039102-3"/>
    </source>
</evidence>
<dbReference type="HAMAP" id="MF_00047">
    <property type="entry name" value="Dala_Dala_lig"/>
    <property type="match status" value="1"/>
</dbReference>
<dbReference type="FunFam" id="3.30.470.20:FF:000008">
    <property type="entry name" value="D-alanine--D-alanine ligase"/>
    <property type="match status" value="1"/>
</dbReference>
<dbReference type="InterPro" id="IPR011095">
    <property type="entry name" value="Dala_Dala_lig_C"/>
</dbReference>
<reference evidence="18 19" key="1">
    <citation type="journal article" date="2013" name="Genome Announc.">
        <title>Draft Genome Sequence of the Cellulolytic, Mesophilic, Anaerobic Bacterium Clostridium termitidis Strain CT1112 (DSM 5398).</title>
        <authorList>
            <person name="Lal S."/>
            <person name="Ramachandran U."/>
            <person name="Zhang X."/>
            <person name="Munir R."/>
            <person name="Sparling R."/>
            <person name="Levin D.B."/>
        </authorList>
    </citation>
    <scope>NUCLEOTIDE SEQUENCE [LARGE SCALE GENOMIC DNA]</scope>
    <source>
        <strain evidence="18 19">CT1112</strain>
    </source>
</reference>
<feature type="domain" description="ATP-grasp" evidence="17">
    <location>
        <begin position="143"/>
        <end position="344"/>
    </location>
</feature>
<evidence type="ECO:0000313" key="18">
    <source>
        <dbReference type="EMBL" id="EMS73240.1"/>
    </source>
</evidence>
<dbReference type="Pfam" id="PF07478">
    <property type="entry name" value="Dala_Dala_lig_C"/>
    <property type="match status" value="1"/>
</dbReference>
<dbReference type="SUPFAM" id="SSF56059">
    <property type="entry name" value="Glutathione synthetase ATP-binding domain-like"/>
    <property type="match status" value="1"/>
</dbReference>
<feature type="binding site" evidence="15">
    <location>
        <position position="311"/>
    </location>
    <ligand>
        <name>Mg(2+)</name>
        <dbReference type="ChEBI" id="CHEBI:18420"/>
        <label>1</label>
    </ligand>
</feature>
<evidence type="ECO:0000256" key="13">
    <source>
        <dbReference type="PIRSR" id="PIRSR039102-1"/>
    </source>
</evidence>
<evidence type="ECO:0000256" key="2">
    <source>
        <dbReference type="ARBA" id="ARBA00010871"/>
    </source>
</evidence>
<dbReference type="PROSITE" id="PS00844">
    <property type="entry name" value="DALA_DALA_LIGASE_2"/>
    <property type="match status" value="1"/>
</dbReference>
<dbReference type="EMBL" id="AORV01000021">
    <property type="protein sequence ID" value="EMS73240.1"/>
    <property type="molecule type" value="Genomic_DNA"/>
</dbReference>
<dbReference type="Gene3D" id="3.40.50.20">
    <property type="match status" value="1"/>
</dbReference>
<dbReference type="Proteomes" id="UP000014155">
    <property type="component" value="Unassembled WGS sequence"/>
</dbReference>
<evidence type="ECO:0000256" key="8">
    <source>
        <dbReference type="ARBA" id="ARBA00022960"/>
    </source>
</evidence>
<keyword evidence="10 15" id="KW-0464">Manganese</keyword>
<dbReference type="GO" id="GO:0071555">
    <property type="term" value="P:cell wall organization"/>
    <property type="evidence" value="ECO:0007669"/>
    <property type="project" value="UniProtKB-KW"/>
</dbReference>
<keyword evidence="8 12" id="KW-0133">Cell shape</keyword>
<dbReference type="PANTHER" id="PTHR23132:SF25">
    <property type="entry name" value="D-ALANINE--D-ALANINE LIGASE A"/>
    <property type="match status" value="1"/>
</dbReference>
<comment type="subcellular location">
    <subcellularLocation>
        <location evidence="12">Cytoplasm</location>
    </subcellularLocation>
</comment>
<dbReference type="InterPro" id="IPR013815">
    <property type="entry name" value="ATP_grasp_subdomain_1"/>
</dbReference>
<dbReference type="InterPro" id="IPR000291">
    <property type="entry name" value="D-Ala_lig_Van_CS"/>
</dbReference>
<evidence type="ECO:0000256" key="10">
    <source>
        <dbReference type="ARBA" id="ARBA00023211"/>
    </source>
</evidence>
<evidence type="ECO:0000256" key="9">
    <source>
        <dbReference type="ARBA" id="ARBA00022984"/>
    </source>
</evidence>
<evidence type="ECO:0000256" key="14">
    <source>
        <dbReference type="PIRSR" id="PIRSR039102-2"/>
    </source>
</evidence>
<feature type="binding site" evidence="14">
    <location>
        <begin position="218"/>
        <end position="225"/>
    </location>
    <ligand>
        <name>ATP</name>
        <dbReference type="ChEBI" id="CHEBI:30616"/>
    </ligand>
</feature>
<dbReference type="NCBIfam" id="TIGR01205">
    <property type="entry name" value="D_ala_D_alaTIGR"/>
    <property type="match status" value="1"/>
</dbReference>
<dbReference type="NCBIfam" id="NF000091">
    <property type="entry name" value="D_ala_D_ser_VanG"/>
    <property type="match status" value="1"/>
</dbReference>
<accession>S0FLY3</accession>
<dbReference type="STRING" id="1195236.CTER_0700"/>
<dbReference type="GO" id="GO:0008716">
    <property type="term" value="F:D-alanine-D-alanine ligase activity"/>
    <property type="evidence" value="ECO:0007669"/>
    <property type="project" value="UniProtKB-UniRule"/>
</dbReference>
<dbReference type="GO" id="GO:0009252">
    <property type="term" value="P:peptidoglycan biosynthetic process"/>
    <property type="evidence" value="ECO:0007669"/>
    <property type="project" value="UniProtKB-UniRule"/>
</dbReference>
<keyword evidence="19" id="KW-1185">Reference proteome</keyword>
<keyword evidence="9 12" id="KW-0573">Peptidoglycan synthesis</keyword>
<comment type="cofactor">
    <cofactor evidence="15">
        <name>Mg(2+)</name>
        <dbReference type="ChEBI" id="CHEBI:18420"/>
    </cofactor>
    <cofactor evidence="15">
        <name>Mn(2+)</name>
        <dbReference type="ChEBI" id="CHEBI:29035"/>
    </cofactor>
    <text evidence="15">Binds 2 magnesium or manganese ions per subunit.</text>
</comment>
<gene>
    <name evidence="12" type="primary">ddl</name>
    <name evidence="18" type="ORF">CTER_0700</name>
</gene>
<dbReference type="InterPro" id="IPR011761">
    <property type="entry name" value="ATP-grasp"/>
</dbReference>
<dbReference type="InterPro" id="IPR005905">
    <property type="entry name" value="D_ala_D_ala"/>
</dbReference>
<feature type="binding site" evidence="14">
    <location>
        <begin position="188"/>
        <end position="189"/>
    </location>
    <ligand>
        <name>ATP</name>
        <dbReference type="ChEBI" id="CHEBI:30616"/>
    </ligand>
</feature>
<dbReference type="GO" id="GO:0008360">
    <property type="term" value="P:regulation of cell shape"/>
    <property type="evidence" value="ECO:0007669"/>
    <property type="project" value="UniProtKB-KW"/>
</dbReference>
<dbReference type="NCBIfam" id="NF002528">
    <property type="entry name" value="PRK01966.1-4"/>
    <property type="match status" value="1"/>
</dbReference>
<protein>
    <recommendedName>
        <fullName evidence="12">D-alanine--D-alanine ligase</fullName>
        <ecNumber evidence="12">6.3.2.4</ecNumber>
    </recommendedName>
    <alternativeName>
        <fullName evidence="12">D-Ala-D-Ala ligase</fullName>
    </alternativeName>
    <alternativeName>
        <fullName evidence="12">D-alanylalanine synthetase</fullName>
    </alternativeName>
</protein>
<keyword evidence="12" id="KW-0963">Cytoplasm</keyword>
<feature type="binding site" evidence="14">
    <location>
        <position position="139"/>
    </location>
    <ligand>
        <name>ATP</name>
        <dbReference type="ChEBI" id="CHEBI:30616"/>
    </ligand>
</feature>
<comment type="similarity">
    <text evidence="2 12">Belongs to the D-alanine--D-alanine ligase family.</text>
</comment>
<keyword evidence="7 15" id="KW-0460">Magnesium</keyword>
<keyword evidence="3 12" id="KW-0436">Ligase</keyword>
<dbReference type="InterPro" id="IPR011127">
    <property type="entry name" value="Dala_Dala_lig_N"/>
</dbReference>
<feature type="binding site" evidence="14">
    <location>
        <begin position="180"/>
        <end position="182"/>
    </location>
    <ligand>
        <name>ATP</name>
        <dbReference type="ChEBI" id="CHEBI:30616"/>
    </ligand>
</feature>
<evidence type="ECO:0000256" key="1">
    <source>
        <dbReference type="ARBA" id="ARBA00001936"/>
    </source>
</evidence>
<evidence type="ECO:0000256" key="6">
    <source>
        <dbReference type="ARBA" id="ARBA00022840"/>
    </source>
</evidence>
<comment type="cofactor">
    <cofactor evidence="1">
        <name>Mn(2+)</name>
        <dbReference type="ChEBI" id="CHEBI:29035"/>
    </cofactor>
</comment>
<comment type="caution">
    <text evidence="18">The sequence shown here is derived from an EMBL/GenBank/DDBJ whole genome shotgun (WGS) entry which is preliminary data.</text>
</comment>
<feature type="active site" evidence="13">
    <location>
        <position position="16"/>
    </location>
</feature>
<dbReference type="PATRIC" id="fig|1195236.3.peg.994"/>
<comment type="catalytic activity">
    <reaction evidence="12">
        <text>2 D-alanine + ATP = D-alanyl-D-alanine + ADP + phosphate + H(+)</text>
        <dbReference type="Rhea" id="RHEA:11224"/>
        <dbReference type="ChEBI" id="CHEBI:15378"/>
        <dbReference type="ChEBI" id="CHEBI:30616"/>
        <dbReference type="ChEBI" id="CHEBI:43474"/>
        <dbReference type="ChEBI" id="CHEBI:57416"/>
        <dbReference type="ChEBI" id="CHEBI:57822"/>
        <dbReference type="ChEBI" id="CHEBI:456216"/>
        <dbReference type="EC" id="6.3.2.4"/>
    </reaction>
</comment>
<feature type="active site" evidence="13">
    <location>
        <position position="322"/>
    </location>
</feature>
<organism evidence="18 19">
    <name type="scientific">Ruminiclostridium cellobioparum subsp. termitidis CT1112</name>
    <dbReference type="NCBI Taxonomy" id="1195236"/>
    <lineage>
        <taxon>Bacteria</taxon>
        <taxon>Bacillati</taxon>
        <taxon>Bacillota</taxon>
        <taxon>Clostridia</taxon>
        <taxon>Eubacteriales</taxon>
        <taxon>Oscillospiraceae</taxon>
        <taxon>Ruminiclostridium</taxon>
    </lineage>
</organism>
<feature type="binding site" evidence="15">
    <location>
        <position position="298"/>
    </location>
    <ligand>
        <name>Mg(2+)</name>
        <dbReference type="ChEBI" id="CHEBI:18420"/>
        <label>1</label>
    </ligand>
</feature>
<keyword evidence="5 14" id="KW-0547">Nucleotide-binding</keyword>
<evidence type="ECO:0000256" key="3">
    <source>
        <dbReference type="ARBA" id="ARBA00022598"/>
    </source>
</evidence>
<keyword evidence="6 16" id="KW-0067">ATP-binding</keyword>
<feature type="binding site" evidence="14">
    <location>
        <begin position="310"/>
        <end position="311"/>
    </location>
    <ligand>
        <name>ATP</name>
        <dbReference type="ChEBI" id="CHEBI:30616"/>
    </ligand>
</feature>
<dbReference type="AlphaFoldDB" id="S0FLY3"/>
<dbReference type="PIRSF" id="PIRSF039102">
    <property type="entry name" value="Ddl/VanB"/>
    <property type="match status" value="1"/>
</dbReference>
<evidence type="ECO:0000259" key="17">
    <source>
        <dbReference type="PROSITE" id="PS50975"/>
    </source>
</evidence>
<comment type="function">
    <text evidence="12">Cell wall formation.</text>
</comment>
<comment type="pathway">
    <text evidence="12">Cell wall biogenesis; peptidoglycan biosynthesis.</text>
</comment>
<dbReference type="GO" id="GO:0005524">
    <property type="term" value="F:ATP binding"/>
    <property type="evidence" value="ECO:0007669"/>
    <property type="project" value="UniProtKB-UniRule"/>
</dbReference>
<dbReference type="GO" id="GO:0005829">
    <property type="term" value="C:cytosol"/>
    <property type="evidence" value="ECO:0007669"/>
    <property type="project" value="TreeGrafter"/>
</dbReference>
<dbReference type="InterPro" id="IPR016185">
    <property type="entry name" value="PreATP-grasp_dom_sf"/>
</dbReference>
<dbReference type="Gene3D" id="3.30.1490.20">
    <property type="entry name" value="ATP-grasp fold, A domain"/>
    <property type="match status" value="1"/>
</dbReference>
<evidence type="ECO:0000256" key="5">
    <source>
        <dbReference type="ARBA" id="ARBA00022741"/>
    </source>
</evidence>
<evidence type="ECO:0000256" key="16">
    <source>
        <dbReference type="PROSITE-ProRule" id="PRU00409"/>
    </source>
</evidence>
<dbReference type="EC" id="6.3.2.4" evidence="12"/>
<feature type="binding site" evidence="15">
    <location>
        <position position="313"/>
    </location>
    <ligand>
        <name>Mg(2+)</name>
        <dbReference type="ChEBI" id="CHEBI:18420"/>
        <label>2</label>
    </ligand>
</feature>
<dbReference type="UniPathway" id="UPA00219"/>
<keyword evidence="11 12" id="KW-0961">Cell wall biogenesis/degradation</keyword>
<dbReference type="PROSITE" id="PS50975">
    <property type="entry name" value="ATP_GRASP"/>
    <property type="match status" value="1"/>
</dbReference>
<proteinExistence type="inferred from homology"/>
<keyword evidence="4 15" id="KW-0479">Metal-binding</keyword>
<evidence type="ECO:0000256" key="11">
    <source>
        <dbReference type="ARBA" id="ARBA00023316"/>
    </source>
</evidence>
<evidence type="ECO:0000256" key="12">
    <source>
        <dbReference type="HAMAP-Rule" id="MF_00047"/>
    </source>
</evidence>
<feature type="active site" evidence="13">
    <location>
        <position position="188"/>
    </location>
</feature>
<dbReference type="Pfam" id="PF01820">
    <property type="entry name" value="Dala_Dala_lig_N"/>
    <property type="match status" value="1"/>
</dbReference>